<protein>
    <recommendedName>
        <fullName evidence="9">DNA 3'-5' helicase</fullName>
        <ecNumber evidence="9">5.6.2.4</ecNumber>
    </recommendedName>
</protein>
<dbReference type="PANTHER" id="PTHR11070">
    <property type="entry name" value="UVRD / RECB / PCRA DNA HELICASE FAMILY MEMBER"/>
    <property type="match status" value="1"/>
</dbReference>
<comment type="similarity">
    <text evidence="1">Belongs to the helicase family. UvrD subfamily.</text>
</comment>
<comment type="catalytic activity">
    <reaction evidence="10">
        <text>ATP + H2O = ADP + phosphate + H(+)</text>
        <dbReference type="Rhea" id="RHEA:13065"/>
        <dbReference type="ChEBI" id="CHEBI:15377"/>
        <dbReference type="ChEBI" id="CHEBI:15378"/>
        <dbReference type="ChEBI" id="CHEBI:30616"/>
        <dbReference type="ChEBI" id="CHEBI:43474"/>
        <dbReference type="ChEBI" id="CHEBI:456216"/>
        <dbReference type="EC" id="5.6.2.4"/>
    </reaction>
</comment>
<evidence type="ECO:0000313" key="14">
    <source>
        <dbReference type="EMBL" id="KXI10605.1"/>
    </source>
</evidence>
<gene>
    <name evidence="14" type="ORF">HMPREF3195_01725</name>
</gene>
<dbReference type="STRING" id="1261.HMPREF3195_01725"/>
<dbReference type="eggNOG" id="COG0210">
    <property type="taxonomic scope" value="Bacteria"/>
</dbReference>
<dbReference type="RefSeq" id="WP_061102014.1">
    <property type="nucleotide sequence ID" value="NZ_KQ961837.1"/>
</dbReference>
<dbReference type="InterPro" id="IPR013986">
    <property type="entry name" value="DExx_box_DNA_helicase_dom_sf"/>
</dbReference>
<dbReference type="SUPFAM" id="SSF52540">
    <property type="entry name" value="P-loop containing nucleoside triphosphate hydrolases"/>
    <property type="match status" value="1"/>
</dbReference>
<comment type="catalytic activity">
    <reaction evidence="8">
        <text>Couples ATP hydrolysis with the unwinding of duplex DNA by translocating in the 3'-5' direction.</text>
        <dbReference type="EC" id="5.6.2.4"/>
    </reaction>
</comment>
<evidence type="ECO:0000259" key="12">
    <source>
        <dbReference type="PROSITE" id="PS51198"/>
    </source>
</evidence>
<evidence type="ECO:0000256" key="3">
    <source>
        <dbReference type="ARBA" id="ARBA00022801"/>
    </source>
</evidence>
<dbReference type="GO" id="GO:0005829">
    <property type="term" value="C:cytosol"/>
    <property type="evidence" value="ECO:0007669"/>
    <property type="project" value="TreeGrafter"/>
</dbReference>
<evidence type="ECO:0000256" key="7">
    <source>
        <dbReference type="ARBA" id="ARBA00023235"/>
    </source>
</evidence>
<dbReference type="PATRIC" id="fig|1261.5.peg.1730"/>
<feature type="domain" description="UvrD-like helicase ATP-binding" evidence="12">
    <location>
        <begin position="2"/>
        <end position="277"/>
    </location>
</feature>
<accession>A0A135YMG3</accession>
<dbReference type="InterPro" id="IPR014017">
    <property type="entry name" value="DNA_helicase_UvrD-like_C"/>
</dbReference>
<name>A0A135YMG3_9FIRM</name>
<dbReference type="PROSITE" id="PS51217">
    <property type="entry name" value="UVRD_HELICASE_CTER"/>
    <property type="match status" value="1"/>
</dbReference>
<keyword evidence="3 11" id="KW-0378">Hydrolase</keyword>
<dbReference type="GO" id="GO:0005524">
    <property type="term" value="F:ATP binding"/>
    <property type="evidence" value="ECO:0007669"/>
    <property type="project" value="UniProtKB-UniRule"/>
</dbReference>
<evidence type="ECO:0000256" key="6">
    <source>
        <dbReference type="ARBA" id="ARBA00023125"/>
    </source>
</evidence>
<keyword evidence="6" id="KW-0238">DNA-binding</keyword>
<dbReference type="EC" id="5.6.2.4" evidence="9"/>
<dbReference type="Gene3D" id="1.10.486.10">
    <property type="entry name" value="PCRA, domain 4"/>
    <property type="match status" value="1"/>
</dbReference>
<dbReference type="Gene3D" id="3.40.50.300">
    <property type="entry name" value="P-loop containing nucleotide triphosphate hydrolases"/>
    <property type="match status" value="2"/>
</dbReference>
<dbReference type="CDD" id="cd18807">
    <property type="entry name" value="SF1_C_UvrD"/>
    <property type="match status" value="1"/>
</dbReference>
<dbReference type="InterPro" id="IPR014016">
    <property type="entry name" value="UvrD-like_ATP-bd"/>
</dbReference>
<dbReference type="GO" id="GO:0033202">
    <property type="term" value="C:DNA helicase complex"/>
    <property type="evidence" value="ECO:0007669"/>
    <property type="project" value="TreeGrafter"/>
</dbReference>
<evidence type="ECO:0000256" key="11">
    <source>
        <dbReference type="PROSITE-ProRule" id="PRU00560"/>
    </source>
</evidence>
<proteinExistence type="inferred from homology"/>
<dbReference type="PANTHER" id="PTHR11070:SF2">
    <property type="entry name" value="ATP-DEPENDENT DNA HELICASE SRS2"/>
    <property type="match status" value="1"/>
</dbReference>
<evidence type="ECO:0000259" key="13">
    <source>
        <dbReference type="PROSITE" id="PS51217"/>
    </source>
</evidence>
<evidence type="ECO:0000313" key="15">
    <source>
        <dbReference type="Proteomes" id="UP000070326"/>
    </source>
</evidence>
<evidence type="ECO:0000256" key="5">
    <source>
        <dbReference type="ARBA" id="ARBA00022840"/>
    </source>
</evidence>
<dbReference type="Pfam" id="PF13361">
    <property type="entry name" value="UvrD_C"/>
    <property type="match status" value="1"/>
</dbReference>
<dbReference type="Proteomes" id="UP000070326">
    <property type="component" value="Unassembled WGS sequence"/>
</dbReference>
<dbReference type="GO" id="GO:0003677">
    <property type="term" value="F:DNA binding"/>
    <property type="evidence" value="ECO:0007669"/>
    <property type="project" value="UniProtKB-KW"/>
</dbReference>
<dbReference type="InterPro" id="IPR000212">
    <property type="entry name" value="DNA_helicase_UvrD/REP"/>
</dbReference>
<dbReference type="GO" id="GO:0016887">
    <property type="term" value="F:ATP hydrolysis activity"/>
    <property type="evidence" value="ECO:0007669"/>
    <property type="project" value="RHEA"/>
</dbReference>
<evidence type="ECO:0000256" key="9">
    <source>
        <dbReference type="ARBA" id="ARBA00034808"/>
    </source>
</evidence>
<dbReference type="PROSITE" id="PS51198">
    <property type="entry name" value="UVRD_HELICASE_ATP_BIND"/>
    <property type="match status" value="1"/>
</dbReference>
<dbReference type="InterPro" id="IPR027417">
    <property type="entry name" value="P-loop_NTPase"/>
</dbReference>
<keyword evidence="5 11" id="KW-0067">ATP-binding</keyword>
<keyword evidence="4 11" id="KW-0347">Helicase</keyword>
<dbReference type="Pfam" id="PF00580">
    <property type="entry name" value="UvrD-helicase"/>
    <property type="match status" value="1"/>
</dbReference>
<sequence length="625" mass="72967">MAELNNEQKLAVGHIDGPCMVIAGPGSGKTRVIAHRIINMVKNHSIPPTRILAISFTKASSLEMKSRTLDMGQDDRLKKVNFATFHSAFFRILRRYDGVSLEDLLSEVDRFKLAKNILKFLKVKDFSDDDVIDVLGEISYVKNDLIDYRDYESSTFESEVFQKIFELYEREKKKYNKIDFDDMLIKAFDLLKENAQVLSIVRQVFRYILIDEFQDINKVQFEVIRLIASPQNNIFVVGDEDQSIYGFRGARPDFMLDFDRYFEGAKKLVLKNNYRSKRTIVDMSSKLIKNNKNRYEKEIVASRNEEVKLRFIEPKDSDDEAIQIANQIKSMVEKKGSDYRYEDFSVIYRTNRQARPFVDAFMDQRIPFVLKDSAKTIYEHWVSLDILAYLRIAMNIGTNDDWVRIINKPFRYISKASVSRASKSDDFFDSLLKDDDLKSFQKRDLEDLFEDLNYVRGLRPEYAISYIRSTIDYDRYVLEYCHERRVKSKAIVEILDELETSSKAFKTSFDFFKHIDEVKEEVRKRTNKSKNPASLSDFETKGVVLTTMHSSKGLEFPNVYIAGLNEGLVPYVRSSDEDIDEDHLEEERRLLYVAITRAKDSLVISSPAKRFGKRIGKSLFMDEIM</sequence>
<comment type="caution">
    <text evidence="14">The sequence shown here is derived from an EMBL/GenBank/DDBJ whole genome shotgun (WGS) entry which is preliminary data.</text>
</comment>
<dbReference type="EMBL" id="LSQZ01000087">
    <property type="protein sequence ID" value="KXI10605.1"/>
    <property type="molecule type" value="Genomic_DNA"/>
</dbReference>
<organism evidence="14 15">
    <name type="scientific">Peptostreptococcus anaerobius</name>
    <dbReference type="NCBI Taxonomy" id="1261"/>
    <lineage>
        <taxon>Bacteria</taxon>
        <taxon>Bacillati</taxon>
        <taxon>Bacillota</taxon>
        <taxon>Clostridia</taxon>
        <taxon>Peptostreptococcales</taxon>
        <taxon>Peptostreptococcaceae</taxon>
        <taxon>Peptostreptococcus</taxon>
    </lineage>
</organism>
<feature type="domain" description="UvrD-like helicase C-terminal" evidence="13">
    <location>
        <begin position="278"/>
        <end position="553"/>
    </location>
</feature>
<dbReference type="Gene3D" id="1.10.10.160">
    <property type="match status" value="1"/>
</dbReference>
<dbReference type="AlphaFoldDB" id="A0A135YMG3"/>
<evidence type="ECO:0000256" key="8">
    <source>
        <dbReference type="ARBA" id="ARBA00034617"/>
    </source>
</evidence>
<evidence type="ECO:0000256" key="2">
    <source>
        <dbReference type="ARBA" id="ARBA00022741"/>
    </source>
</evidence>
<feature type="binding site" evidence="11">
    <location>
        <begin position="23"/>
        <end position="30"/>
    </location>
    <ligand>
        <name>ATP</name>
        <dbReference type="ChEBI" id="CHEBI:30616"/>
    </ligand>
</feature>
<evidence type="ECO:0000256" key="1">
    <source>
        <dbReference type="ARBA" id="ARBA00009922"/>
    </source>
</evidence>
<dbReference type="GO" id="GO:0000725">
    <property type="term" value="P:recombinational repair"/>
    <property type="evidence" value="ECO:0007669"/>
    <property type="project" value="TreeGrafter"/>
</dbReference>
<evidence type="ECO:0000256" key="10">
    <source>
        <dbReference type="ARBA" id="ARBA00048988"/>
    </source>
</evidence>
<reference evidence="14 15" key="1">
    <citation type="submission" date="2016-02" db="EMBL/GenBank/DDBJ databases">
        <authorList>
            <person name="Wen L."/>
            <person name="He K."/>
            <person name="Yang H."/>
        </authorList>
    </citation>
    <scope>NUCLEOTIDE SEQUENCE [LARGE SCALE GENOMIC DNA]</scope>
    <source>
        <strain evidence="14 15">MJR8628A</strain>
    </source>
</reference>
<evidence type="ECO:0000256" key="4">
    <source>
        <dbReference type="ARBA" id="ARBA00022806"/>
    </source>
</evidence>
<keyword evidence="7" id="KW-0413">Isomerase</keyword>
<keyword evidence="2 11" id="KW-0547">Nucleotide-binding</keyword>
<dbReference type="GO" id="GO:0043138">
    <property type="term" value="F:3'-5' DNA helicase activity"/>
    <property type="evidence" value="ECO:0007669"/>
    <property type="project" value="UniProtKB-EC"/>
</dbReference>
<dbReference type="CDD" id="cd17932">
    <property type="entry name" value="DEXQc_UvrD"/>
    <property type="match status" value="1"/>
</dbReference>